<protein>
    <recommendedName>
        <fullName evidence="4">DUF4367 domain-containing protein</fullName>
    </recommendedName>
</protein>
<evidence type="ECO:0000256" key="1">
    <source>
        <dbReference type="SAM" id="Phobius"/>
    </source>
</evidence>
<reference evidence="2" key="2">
    <citation type="journal article" date="2021" name="PeerJ">
        <title>Extensive microbial diversity within the chicken gut microbiome revealed by metagenomics and culture.</title>
        <authorList>
            <person name="Gilroy R."/>
            <person name="Ravi A."/>
            <person name="Getino M."/>
            <person name="Pursley I."/>
            <person name="Horton D.L."/>
            <person name="Alikhan N.F."/>
            <person name="Baker D."/>
            <person name="Gharbi K."/>
            <person name="Hall N."/>
            <person name="Watson M."/>
            <person name="Adriaenssens E.M."/>
            <person name="Foster-Nyarko E."/>
            <person name="Jarju S."/>
            <person name="Secka A."/>
            <person name="Antonio M."/>
            <person name="Oren A."/>
            <person name="Chaudhuri R.R."/>
            <person name="La Ragione R."/>
            <person name="Hildebrand F."/>
            <person name="Pallen M.J."/>
        </authorList>
    </citation>
    <scope>NUCLEOTIDE SEQUENCE</scope>
    <source>
        <strain evidence="2">CHK184-25365</strain>
    </source>
</reference>
<comment type="caution">
    <text evidence="2">The sequence shown here is derived from an EMBL/GenBank/DDBJ whole genome shotgun (WGS) entry which is preliminary data.</text>
</comment>
<evidence type="ECO:0000313" key="2">
    <source>
        <dbReference type="EMBL" id="HIR41497.1"/>
    </source>
</evidence>
<reference evidence="2" key="1">
    <citation type="submission" date="2020-10" db="EMBL/GenBank/DDBJ databases">
        <authorList>
            <person name="Gilroy R."/>
        </authorList>
    </citation>
    <scope>NUCLEOTIDE SEQUENCE</scope>
    <source>
        <strain evidence="2">CHK184-25365</strain>
    </source>
</reference>
<evidence type="ECO:0008006" key="4">
    <source>
        <dbReference type="Google" id="ProtNLM"/>
    </source>
</evidence>
<keyword evidence="1" id="KW-0812">Transmembrane</keyword>
<name>A0A9D1AJE1_9FIRM</name>
<sequence>MTKTKCNKSKWWAVLLGIVAVAAMGVTFWLVLSPKQESAVMELVEEQDPALAPGNTSYLIAGGLDHSASLPTPMPYYGFSMPEGYTHTCNGEESANRLSKSYTDQYRSPQGGSLTLHQQPAYYDWNRSGTGTFREMQFGGTKVVCRMAENSSSAYWIYYNSVLELTADWAMDENQLLELVSRMDYDANRQPIYSDLVFRQEDGTYFLAGNPQLPDQLGYYDFPQPPQGFSAYLSNEESGDGNYRYYSAFSTANGDADQLEVHTYSSGTALFAQKDNSEPASSHTVQQVTINGKEGLFYQSGNYTEAVWLEGDVAVGLSYTAYTNAGTLERLEEYAQSLERCRPVPGS</sequence>
<accession>A0A9D1AJE1</accession>
<dbReference type="EMBL" id="DVGY01000152">
    <property type="protein sequence ID" value="HIR41497.1"/>
    <property type="molecule type" value="Genomic_DNA"/>
</dbReference>
<feature type="transmembrane region" description="Helical" evidence="1">
    <location>
        <begin position="12"/>
        <end position="32"/>
    </location>
</feature>
<keyword evidence="1" id="KW-0472">Membrane</keyword>
<gene>
    <name evidence="2" type="ORF">IAB36_06705</name>
</gene>
<organism evidence="2 3">
    <name type="scientific">Candidatus Egerieicola pullicola</name>
    <dbReference type="NCBI Taxonomy" id="2840775"/>
    <lineage>
        <taxon>Bacteria</taxon>
        <taxon>Bacillati</taxon>
        <taxon>Bacillota</taxon>
        <taxon>Clostridia</taxon>
        <taxon>Eubacteriales</taxon>
        <taxon>Oscillospiraceae</taxon>
        <taxon>Oscillospiraceae incertae sedis</taxon>
        <taxon>Candidatus Egerieicola</taxon>
    </lineage>
</organism>
<dbReference type="Proteomes" id="UP000886749">
    <property type="component" value="Unassembled WGS sequence"/>
</dbReference>
<evidence type="ECO:0000313" key="3">
    <source>
        <dbReference type="Proteomes" id="UP000886749"/>
    </source>
</evidence>
<dbReference type="AlphaFoldDB" id="A0A9D1AJE1"/>
<proteinExistence type="predicted"/>
<keyword evidence="1" id="KW-1133">Transmembrane helix</keyword>